<proteinExistence type="inferred from homology"/>
<dbReference type="SUPFAM" id="SSF50118">
    <property type="entry name" value="Cell growth inhibitor/plasmid maintenance toxic component"/>
    <property type="match status" value="1"/>
</dbReference>
<comment type="similarity">
    <text evidence="1">Belongs to the CcdB toxin family.</text>
</comment>
<keyword evidence="3" id="KW-0678">Repressor</keyword>
<comment type="caution">
    <text evidence="8">The sequence shown here is derived from an EMBL/GenBank/DDBJ whole genome shotgun (WGS) entry which is preliminary data.</text>
</comment>
<dbReference type="Pfam" id="PF01845">
    <property type="entry name" value="CcdB"/>
    <property type="match status" value="1"/>
</dbReference>
<keyword evidence="9" id="KW-1185">Reference proteome</keyword>
<dbReference type="GO" id="GO:0006276">
    <property type="term" value="P:plasmid maintenance"/>
    <property type="evidence" value="ECO:0007669"/>
    <property type="project" value="InterPro"/>
</dbReference>
<dbReference type="AlphaFoldDB" id="A0A3R8LNT7"/>
<protein>
    <recommendedName>
        <fullName evidence="2">Toxin CcdB</fullName>
    </recommendedName>
    <alternativeName>
        <fullName evidence="7">Cytotoxic protein CcdB</fullName>
    </alternativeName>
    <alternativeName>
        <fullName evidence="6">Protein LetD</fullName>
    </alternativeName>
</protein>
<gene>
    <name evidence="8" type="ORF">EHV23_08105</name>
</gene>
<evidence type="ECO:0000256" key="6">
    <source>
        <dbReference type="ARBA" id="ARBA00029628"/>
    </source>
</evidence>
<dbReference type="InterPro" id="IPR002712">
    <property type="entry name" value="CcdB"/>
</dbReference>
<evidence type="ECO:0000256" key="5">
    <source>
        <dbReference type="ARBA" id="ARBA00023163"/>
    </source>
</evidence>
<evidence type="ECO:0000313" key="9">
    <source>
        <dbReference type="Proteomes" id="UP000270261"/>
    </source>
</evidence>
<evidence type="ECO:0000256" key="1">
    <source>
        <dbReference type="ARBA" id="ARBA00005230"/>
    </source>
</evidence>
<evidence type="ECO:0000256" key="2">
    <source>
        <dbReference type="ARBA" id="ARBA00015075"/>
    </source>
</evidence>
<keyword evidence="5" id="KW-0804">Transcription</keyword>
<dbReference type="OrthoDB" id="9813510at2"/>
<name>A0A3R8LNT7_9BURK</name>
<dbReference type="EMBL" id="RRUE01000002">
    <property type="protein sequence ID" value="RRN43424.1"/>
    <property type="molecule type" value="Genomic_DNA"/>
</dbReference>
<keyword evidence="4" id="KW-0805">Transcription regulation</keyword>
<accession>A0A3R8LNT7</accession>
<dbReference type="GO" id="GO:0008657">
    <property type="term" value="F:DNA topoisomerase type II (double strand cut, ATP-hydrolyzing) inhibitor activity"/>
    <property type="evidence" value="ECO:0007669"/>
    <property type="project" value="InterPro"/>
</dbReference>
<dbReference type="Proteomes" id="UP000270261">
    <property type="component" value="Unassembled WGS sequence"/>
</dbReference>
<sequence>MMQFWLHENANPATRRTHPWLLDVQSPLLDDLRTVVVVPLVPLRTVANRKVTRLTPVVDVQGEPHILMVPLMAGIDRRYVGRPVHDLSFCRDEIVGALDFLISGV</sequence>
<dbReference type="Gene3D" id="2.30.30.110">
    <property type="match status" value="1"/>
</dbReference>
<dbReference type="InterPro" id="IPR011067">
    <property type="entry name" value="Plasmid_toxin/cell-grow_inhib"/>
</dbReference>
<evidence type="ECO:0000256" key="4">
    <source>
        <dbReference type="ARBA" id="ARBA00023015"/>
    </source>
</evidence>
<reference evidence="8 9" key="1">
    <citation type="submission" date="2018-11" db="EMBL/GenBank/DDBJ databases">
        <title>Genome sequencing of Lautropia sp. KCOM 2505 (= ChDC F240).</title>
        <authorList>
            <person name="Kook J.-K."/>
            <person name="Park S.-N."/>
            <person name="Lim Y.K."/>
        </authorList>
    </citation>
    <scope>NUCLEOTIDE SEQUENCE [LARGE SCALE GENOMIC DNA]</scope>
    <source>
        <strain evidence="8 9">KCOM 2505</strain>
    </source>
</reference>
<evidence type="ECO:0000313" key="8">
    <source>
        <dbReference type="EMBL" id="RRN43424.1"/>
    </source>
</evidence>
<organism evidence="8 9">
    <name type="scientific">Lautropia dentalis</name>
    <dbReference type="NCBI Taxonomy" id="2490857"/>
    <lineage>
        <taxon>Bacteria</taxon>
        <taxon>Pseudomonadati</taxon>
        <taxon>Pseudomonadota</taxon>
        <taxon>Betaproteobacteria</taxon>
        <taxon>Burkholderiales</taxon>
        <taxon>Burkholderiaceae</taxon>
        <taxon>Lautropia</taxon>
    </lineage>
</organism>
<evidence type="ECO:0000256" key="3">
    <source>
        <dbReference type="ARBA" id="ARBA00022491"/>
    </source>
</evidence>
<evidence type="ECO:0000256" key="7">
    <source>
        <dbReference type="ARBA" id="ARBA00033135"/>
    </source>
</evidence>